<reference evidence="1 2" key="1">
    <citation type="submission" date="2016-01" db="EMBL/GenBank/DDBJ databases">
        <authorList>
            <person name="McClelland M."/>
            <person name="Jain A."/>
            <person name="Saraogi P."/>
            <person name="Mendelson R."/>
            <person name="Westerman R."/>
            <person name="SanMiguel P."/>
            <person name="Csonka L."/>
        </authorList>
    </citation>
    <scope>NUCLEOTIDE SEQUENCE [LARGE SCALE GENOMIC DNA]</scope>
    <source>
        <strain evidence="1 2">PE8-15</strain>
    </source>
</reference>
<dbReference type="EMBL" id="LRPH01000070">
    <property type="protein sequence ID" value="KWU59031.1"/>
    <property type="molecule type" value="Genomic_DNA"/>
</dbReference>
<sequence length="299" mass="35025">MLTVEKMLENYGLDLTKNIKIVRHKDEDRIDVVNLFEKGQLELYQKHQKDDVFGECEYVVSFLDFEEGKKAVFIGVYKVLSKSNPKKFITDKLYDWMKPEYKKGNEYYYEMEKVQGFEELEGRIIINWSERTFHMWFAPLKKVKATRKRKQFDIIEIIQKGAIRKFPGFLDFTLTFNDLKKLYDNPDVNSTWCKMLSSVAGIYTILDRATGKLYIGKGNAYGGIGKGGIWGRWESYAKTGHGGNKRLMELLESNPERKEDFLFSILRTLPKTITNDEILDIENIYKEKLGTREFGYNAN</sequence>
<gene>
    <name evidence="1" type="ORF">AWW70_19580</name>
</gene>
<name>A0A109G2H1_BACMY</name>
<dbReference type="CDD" id="cd10446">
    <property type="entry name" value="GIY-YIG_unchar_1"/>
    <property type="match status" value="1"/>
</dbReference>
<dbReference type="Gene3D" id="3.40.1440.10">
    <property type="entry name" value="GIY-YIG endonuclease"/>
    <property type="match status" value="1"/>
</dbReference>
<dbReference type="RefSeq" id="WP_060751053.1">
    <property type="nucleotide sequence ID" value="NZ_LRPH01000070.1"/>
</dbReference>
<dbReference type="InterPro" id="IPR035901">
    <property type="entry name" value="GIY-YIG_endonuc_sf"/>
</dbReference>
<proteinExistence type="predicted"/>
<evidence type="ECO:0000313" key="1">
    <source>
        <dbReference type="EMBL" id="KWU59031.1"/>
    </source>
</evidence>
<evidence type="ECO:0000313" key="2">
    <source>
        <dbReference type="Proteomes" id="UP000065797"/>
    </source>
</evidence>
<dbReference type="Proteomes" id="UP000065797">
    <property type="component" value="Unassembled WGS sequence"/>
</dbReference>
<accession>A0A109G2H1</accession>
<comment type="caution">
    <text evidence="1">The sequence shown here is derived from an EMBL/GenBank/DDBJ whole genome shotgun (WGS) entry which is preliminary data.</text>
</comment>
<protein>
    <submittedName>
        <fullName evidence="1">Excinuclease ABC subunit C</fullName>
    </submittedName>
</protein>
<dbReference type="AlphaFoldDB" id="A0A109G2H1"/>
<dbReference type="SUPFAM" id="SSF82771">
    <property type="entry name" value="GIY-YIG endonuclease"/>
    <property type="match status" value="1"/>
</dbReference>
<organism evidence="1 2">
    <name type="scientific">Bacillus mycoides</name>
    <dbReference type="NCBI Taxonomy" id="1405"/>
    <lineage>
        <taxon>Bacteria</taxon>
        <taxon>Bacillati</taxon>
        <taxon>Bacillota</taxon>
        <taxon>Bacilli</taxon>
        <taxon>Bacillales</taxon>
        <taxon>Bacillaceae</taxon>
        <taxon>Bacillus</taxon>
        <taxon>Bacillus cereus group</taxon>
    </lineage>
</organism>